<dbReference type="Proteomes" id="UP000615446">
    <property type="component" value="Unassembled WGS sequence"/>
</dbReference>
<organism evidence="2 3">
    <name type="scientific">Rhizophagus clarus</name>
    <dbReference type="NCBI Taxonomy" id="94130"/>
    <lineage>
        <taxon>Eukaryota</taxon>
        <taxon>Fungi</taxon>
        <taxon>Fungi incertae sedis</taxon>
        <taxon>Mucoromycota</taxon>
        <taxon>Glomeromycotina</taxon>
        <taxon>Glomeromycetes</taxon>
        <taxon>Glomerales</taxon>
        <taxon>Glomeraceae</taxon>
        <taxon>Rhizophagus</taxon>
    </lineage>
</organism>
<proteinExistence type="predicted"/>
<feature type="compositionally biased region" description="Basic and acidic residues" evidence="1">
    <location>
        <begin position="334"/>
        <end position="344"/>
    </location>
</feature>
<feature type="region of interest" description="Disordered" evidence="1">
    <location>
        <begin position="229"/>
        <end position="268"/>
    </location>
</feature>
<dbReference type="SUPFAM" id="SSF54928">
    <property type="entry name" value="RNA-binding domain, RBD"/>
    <property type="match status" value="1"/>
</dbReference>
<name>A0A8H3LW69_9GLOM</name>
<protein>
    <recommendedName>
        <fullName evidence="4">RRM domain-containing protein</fullName>
    </recommendedName>
</protein>
<dbReference type="GO" id="GO:0003676">
    <property type="term" value="F:nucleic acid binding"/>
    <property type="evidence" value="ECO:0007669"/>
    <property type="project" value="InterPro"/>
</dbReference>
<dbReference type="OrthoDB" id="2319733at2759"/>
<feature type="region of interest" description="Disordered" evidence="1">
    <location>
        <begin position="316"/>
        <end position="354"/>
    </location>
</feature>
<evidence type="ECO:0000313" key="2">
    <source>
        <dbReference type="EMBL" id="GES94164.1"/>
    </source>
</evidence>
<dbReference type="InterPro" id="IPR035979">
    <property type="entry name" value="RBD_domain_sf"/>
</dbReference>
<sequence length="431" mass="50194">MEESEDGNITEKITSFKFKLSVIEKLVKITEQINDKKDRTIQVFDLPLYMDTPTIKCSFSLLGEIERIHTKVLGQYQQAYILYKDASSVQCFFYKWSYFIGKEYVRVTLLSLSEEQREIRKFFSLRLSGLPFGTTTNNLRPIIEETNAMTCFISRNPFNYKLMTYAYLNFKNAKDRDIAIMKKFSIRQGKSNNNLFISDPAVQHNKSYAQAVATKLNMDNSNNNQKYCNTNKPIGNSSNNHKLNSNRPQNTTYHQLKSTTPQQKTNRKVDDLVKKLEVQITKEFTDLRHHIDSFDETINKYKKEWEERLKQNMSGLNTPAHAKSSFLPFTSKNDQNKRIQKDPEYESSSSEEQQLKDMIQTQRTLVQRFDNIAGRLQDIIEGAIHNLLGGFVTATYQHTEEEQDKILFNSDEEHLVTDNEDDADIENNIEI</sequence>
<feature type="compositionally biased region" description="Polar residues" evidence="1">
    <location>
        <begin position="229"/>
        <end position="264"/>
    </location>
</feature>
<reference evidence="2" key="1">
    <citation type="submission" date="2019-10" db="EMBL/GenBank/DDBJ databases">
        <title>Conservation and host-specific expression of non-tandemly repeated heterogenous ribosome RNA gene in arbuscular mycorrhizal fungi.</title>
        <authorList>
            <person name="Maeda T."/>
            <person name="Kobayashi Y."/>
            <person name="Nakagawa T."/>
            <person name="Ezawa T."/>
            <person name="Yamaguchi K."/>
            <person name="Bino T."/>
            <person name="Nishimoto Y."/>
            <person name="Shigenobu S."/>
            <person name="Kawaguchi M."/>
        </authorList>
    </citation>
    <scope>NUCLEOTIDE SEQUENCE</scope>
    <source>
        <strain evidence="2">HR1</strain>
    </source>
</reference>
<evidence type="ECO:0000256" key="1">
    <source>
        <dbReference type="SAM" id="MobiDB-lite"/>
    </source>
</evidence>
<dbReference type="EMBL" id="BLAL01000229">
    <property type="protein sequence ID" value="GES94164.1"/>
    <property type="molecule type" value="Genomic_DNA"/>
</dbReference>
<dbReference type="AlphaFoldDB" id="A0A8H3LW69"/>
<evidence type="ECO:0008006" key="4">
    <source>
        <dbReference type="Google" id="ProtNLM"/>
    </source>
</evidence>
<gene>
    <name evidence="2" type="ORF">RCL2_002090200</name>
</gene>
<accession>A0A8H3LW69</accession>
<evidence type="ECO:0000313" key="3">
    <source>
        <dbReference type="Proteomes" id="UP000615446"/>
    </source>
</evidence>
<comment type="caution">
    <text evidence="2">The sequence shown here is derived from an EMBL/GenBank/DDBJ whole genome shotgun (WGS) entry which is preliminary data.</text>
</comment>